<dbReference type="InterPro" id="IPR010662">
    <property type="entry name" value="RBBP9/YdeN"/>
</dbReference>
<dbReference type="GO" id="GO:0016787">
    <property type="term" value="F:hydrolase activity"/>
    <property type="evidence" value="ECO:0007669"/>
    <property type="project" value="InterPro"/>
</dbReference>
<reference evidence="1 2" key="1">
    <citation type="submission" date="2020-07" db="EMBL/GenBank/DDBJ databases">
        <title>Sequencing the genomes of 1000 actinobacteria strains.</title>
        <authorList>
            <person name="Klenk H.-P."/>
        </authorList>
    </citation>
    <scope>NUCLEOTIDE SEQUENCE [LARGE SCALE GENOMIC DNA]</scope>
    <source>
        <strain evidence="1 2">DSM 15131</strain>
    </source>
</reference>
<dbReference type="Pfam" id="PF06821">
    <property type="entry name" value="Ser_hydrolase"/>
    <property type="match status" value="1"/>
</dbReference>
<gene>
    <name evidence="1" type="ORF">BJ993_000095</name>
</gene>
<proteinExistence type="predicted"/>
<comment type="caution">
    <text evidence="1">The sequence shown here is derived from an EMBL/GenBank/DDBJ whole genome shotgun (WGS) entry which is preliminary data.</text>
</comment>
<dbReference type="Proteomes" id="UP000562045">
    <property type="component" value="Unassembled WGS sequence"/>
</dbReference>
<evidence type="ECO:0000313" key="2">
    <source>
        <dbReference type="Proteomes" id="UP000562045"/>
    </source>
</evidence>
<dbReference type="InterPro" id="IPR029058">
    <property type="entry name" value="AB_hydrolase_fold"/>
</dbReference>
<evidence type="ECO:0008006" key="3">
    <source>
        <dbReference type="Google" id="ProtNLM"/>
    </source>
</evidence>
<dbReference type="RefSeq" id="WP_179647340.1">
    <property type="nucleotide sequence ID" value="NZ_JACBZM010000001.1"/>
</dbReference>
<evidence type="ECO:0000313" key="1">
    <source>
        <dbReference type="EMBL" id="NYI43015.1"/>
    </source>
</evidence>
<sequence length="203" mass="21464">MSTRPTVVIVPGLRGPAPTHWQTWLGHRLADRGETAVTLPLLGREHIDLDERVAALEAAVQTVDGPVVLVAHSAGVVTTVHWARRHPLTAERVVGALLATPPDLVSPLGAEYPSLAELADRGWAPVPTRPLPFPGVVAASTTDAIGDLDRVTTLAEAWGCRLEVLGAVGHLNPASGFGPWPRAEELLDELVNDLVDRAAGVAR</sequence>
<dbReference type="Gene3D" id="3.40.50.1820">
    <property type="entry name" value="alpha/beta hydrolase"/>
    <property type="match status" value="1"/>
</dbReference>
<dbReference type="SUPFAM" id="SSF53474">
    <property type="entry name" value="alpha/beta-Hydrolases"/>
    <property type="match status" value="1"/>
</dbReference>
<dbReference type="AlphaFoldDB" id="A0A7Y9ZFH1"/>
<accession>A0A7Y9ZFH1</accession>
<dbReference type="EMBL" id="JACBZM010000001">
    <property type="protein sequence ID" value="NYI43015.1"/>
    <property type="molecule type" value="Genomic_DNA"/>
</dbReference>
<organism evidence="1 2">
    <name type="scientific">Nocardioides aromaticivorans</name>
    <dbReference type="NCBI Taxonomy" id="200618"/>
    <lineage>
        <taxon>Bacteria</taxon>
        <taxon>Bacillati</taxon>
        <taxon>Actinomycetota</taxon>
        <taxon>Actinomycetes</taxon>
        <taxon>Propionibacteriales</taxon>
        <taxon>Nocardioidaceae</taxon>
        <taxon>Nocardioides</taxon>
    </lineage>
</organism>
<name>A0A7Y9ZFH1_9ACTN</name>
<protein>
    <recommendedName>
        <fullName evidence="3">Alpha/beta hydrolase</fullName>
    </recommendedName>
</protein>